<dbReference type="Pfam" id="PF01757">
    <property type="entry name" value="Acyl_transf_3"/>
    <property type="match status" value="1"/>
</dbReference>
<reference evidence="3 4" key="1">
    <citation type="submission" date="2018-04" db="EMBL/GenBank/DDBJ databases">
        <title>Chitinophaga fuyangensis sp. nov., isolated from soil in a chemical factory.</title>
        <authorList>
            <person name="Chen K."/>
        </authorList>
    </citation>
    <scope>NUCLEOTIDE SEQUENCE [LARGE SCALE GENOMIC DNA]</scope>
    <source>
        <strain evidence="3 4">LY-1</strain>
    </source>
</reference>
<dbReference type="InterPro" id="IPR050879">
    <property type="entry name" value="Acyltransferase_3"/>
</dbReference>
<gene>
    <name evidence="3" type="ORF">DCC81_14880</name>
</gene>
<evidence type="ECO:0000259" key="2">
    <source>
        <dbReference type="Pfam" id="PF01757"/>
    </source>
</evidence>
<feature type="transmembrane region" description="Helical" evidence="1">
    <location>
        <begin position="89"/>
        <end position="106"/>
    </location>
</feature>
<evidence type="ECO:0000313" key="4">
    <source>
        <dbReference type="Proteomes" id="UP000244450"/>
    </source>
</evidence>
<dbReference type="OrthoDB" id="9796461at2"/>
<keyword evidence="1" id="KW-0812">Transmembrane</keyword>
<dbReference type="AlphaFoldDB" id="A0A2T7BH40"/>
<organism evidence="3 4">
    <name type="scientific">Chitinophaga parva</name>
    <dbReference type="NCBI Taxonomy" id="2169414"/>
    <lineage>
        <taxon>Bacteria</taxon>
        <taxon>Pseudomonadati</taxon>
        <taxon>Bacteroidota</taxon>
        <taxon>Chitinophagia</taxon>
        <taxon>Chitinophagales</taxon>
        <taxon>Chitinophagaceae</taxon>
        <taxon>Chitinophaga</taxon>
    </lineage>
</organism>
<keyword evidence="3" id="KW-0012">Acyltransferase</keyword>
<accession>A0A2T7BH40</accession>
<evidence type="ECO:0000313" key="3">
    <source>
        <dbReference type="EMBL" id="PUZ25563.1"/>
    </source>
</evidence>
<keyword evidence="1" id="KW-1133">Transmembrane helix</keyword>
<feature type="transmembrane region" description="Helical" evidence="1">
    <location>
        <begin position="118"/>
        <end position="137"/>
    </location>
</feature>
<feature type="transmembrane region" description="Helical" evidence="1">
    <location>
        <begin position="236"/>
        <end position="254"/>
    </location>
</feature>
<feature type="transmembrane region" description="Helical" evidence="1">
    <location>
        <begin position="206"/>
        <end position="224"/>
    </location>
</feature>
<dbReference type="Proteomes" id="UP000244450">
    <property type="component" value="Unassembled WGS sequence"/>
</dbReference>
<dbReference type="RefSeq" id="WP_108687403.1">
    <property type="nucleotide sequence ID" value="NZ_QCYK01000002.1"/>
</dbReference>
<feature type="transmembrane region" description="Helical" evidence="1">
    <location>
        <begin position="51"/>
        <end position="69"/>
    </location>
</feature>
<protein>
    <submittedName>
        <fullName evidence="3">Acyltransferase</fullName>
    </submittedName>
</protein>
<feature type="transmembrane region" description="Helical" evidence="1">
    <location>
        <begin position="321"/>
        <end position="341"/>
    </location>
</feature>
<keyword evidence="3" id="KW-0808">Transferase</keyword>
<comment type="caution">
    <text evidence="3">The sequence shown here is derived from an EMBL/GenBank/DDBJ whole genome shotgun (WGS) entry which is preliminary data.</text>
</comment>
<feature type="transmembrane region" description="Helical" evidence="1">
    <location>
        <begin position="286"/>
        <end position="309"/>
    </location>
</feature>
<name>A0A2T7BH40_9BACT</name>
<dbReference type="GO" id="GO:0016747">
    <property type="term" value="F:acyltransferase activity, transferring groups other than amino-acyl groups"/>
    <property type="evidence" value="ECO:0007669"/>
    <property type="project" value="InterPro"/>
</dbReference>
<dbReference type="InterPro" id="IPR002656">
    <property type="entry name" value="Acyl_transf_3_dom"/>
</dbReference>
<feature type="transmembrane region" description="Helical" evidence="1">
    <location>
        <begin position="260"/>
        <end position="279"/>
    </location>
</feature>
<dbReference type="PANTHER" id="PTHR23028">
    <property type="entry name" value="ACETYLTRANSFERASE"/>
    <property type="match status" value="1"/>
</dbReference>
<dbReference type="PANTHER" id="PTHR23028:SF134">
    <property type="entry name" value="PUTATIVE (AFU_ORTHOLOGUE AFUA_4G08520)-RELATED"/>
    <property type="match status" value="1"/>
</dbReference>
<feature type="domain" description="Acyltransferase 3" evidence="2">
    <location>
        <begin position="18"/>
        <end position="335"/>
    </location>
</feature>
<feature type="transmembrane region" description="Helical" evidence="1">
    <location>
        <begin position="20"/>
        <end position="39"/>
    </location>
</feature>
<dbReference type="EMBL" id="QCYK01000002">
    <property type="protein sequence ID" value="PUZ25563.1"/>
    <property type="molecule type" value="Genomic_DNA"/>
</dbReference>
<sequence>MNQLQPGLLQTRRHFEILDGLRGVAAIVVVVFHFLECVYSDYSRNITGHGFLAVDFFFCLSGFVIAYAYDGRMEKLGVKEFFKSRLIRLHPLVFMGAVLGILTFYLDPLSTYRFHYSGGYMALLFLATALLIPVPVMPERLLNLFVLNAPAWSLFWEYIANIVYALVLWRLKRVWLLVIAIVAAALLVAMSLHYNTVGMGWGGPSFWGGGARLACELTAGMVVYRYKWIIPNRLGFPGLTLLLLGALMMPYFKYNLYVELALAILYCPLLVALGAGAVLKPYLQPLCRFSGAISYPLYMVHYGFIWIFWEYIVLHKSSIGEITWIVVMGVLLLVAFAYFILKVYDEPVRRYFTNRRKAA</sequence>
<keyword evidence="4" id="KW-1185">Reference proteome</keyword>
<feature type="transmembrane region" description="Helical" evidence="1">
    <location>
        <begin position="174"/>
        <end position="194"/>
    </location>
</feature>
<keyword evidence="1" id="KW-0472">Membrane</keyword>
<feature type="transmembrane region" description="Helical" evidence="1">
    <location>
        <begin position="149"/>
        <end position="167"/>
    </location>
</feature>
<evidence type="ECO:0000256" key="1">
    <source>
        <dbReference type="SAM" id="Phobius"/>
    </source>
</evidence>
<proteinExistence type="predicted"/>